<accession>A0A813U0E0</accession>
<proteinExistence type="predicted"/>
<dbReference type="Proteomes" id="UP000663868">
    <property type="component" value="Unassembled WGS sequence"/>
</dbReference>
<dbReference type="Proteomes" id="UP000663860">
    <property type="component" value="Unassembled WGS sequence"/>
</dbReference>
<name>A0A813U0E0_9BILA</name>
<reference evidence="1" key="1">
    <citation type="submission" date="2021-02" db="EMBL/GenBank/DDBJ databases">
        <authorList>
            <person name="Nowell W R."/>
        </authorList>
    </citation>
    <scope>NUCLEOTIDE SEQUENCE</scope>
</reference>
<evidence type="ECO:0000313" key="2">
    <source>
        <dbReference type="EMBL" id="CAF4001711.1"/>
    </source>
</evidence>
<gene>
    <name evidence="1" type="ORF">IZO911_LOCUS7783</name>
    <name evidence="2" type="ORF">KXQ929_LOCUS28514</name>
</gene>
<evidence type="ECO:0000313" key="1">
    <source>
        <dbReference type="EMBL" id="CAF0816984.1"/>
    </source>
</evidence>
<dbReference type="EMBL" id="CAJOBB010002827">
    <property type="protein sequence ID" value="CAF4001711.1"/>
    <property type="molecule type" value="Genomic_DNA"/>
</dbReference>
<sequence>MNCESIPSVTSFEHLSNEVIYEIFDYLNFYDIHKSFLNLNIRFYNLIHSSTLPIKINLSSISKSNFQLYYEHIIIPYQNRITLLQLSNRFISDLFSVPFNNMIQLQTLVLKNIESDFLENIFTDSLCLPSLSSLIIKPIDTLLNTNNLYRQIFRLPALKYCNVTFNEAIVFDPLPFATNKEFSSIEIFLINHGCRIDQLNAILSYVPHIRRISCNILPEFRHHQISLRSVELNNLTHLSLTMNHLLFDQIKLLIKIFFNYIQVFHIITNDSLSYSDINQWEQIILSYLPNLRIFHVKLLSDQPKYLFWFNRQWHNETLKTFSHSFYSIQSINIPIILHQLIDLPRLYSLTIQTEEKLKTFGKIYQLVFNLPNLKYFQCRAEESTDSNINKSLPIALSQQITSIKQLIINHPCNFKQLIHLLSYTPKLQYLEYLNLNDNITNLNILSSIQLLNLTSLSIRSSHTMFDTLEIYLDQFEFNLKIFSIDIHIYDQNYLNAQRWELILQRNFPQLEEFYMKYTNNFDDNHQPLLYTGQSNEFSSLFWIQRQWLLDIKIEFDCITYSIHPYKKQWFEYNEQERIDLSKSKQLILNDVSPERSYQTLTIHHYIKQVKSVTHINHLSINTQIFVIKLIEILQLLPELDSLKLSSKISFQKPRKVYHNELLNIFCSINRINITKLYLEKIRQMKDISFFLTICPLIKQIHINNLYKINIQSFLRLILTQIKNQLRFQNLRLLSIRLPIIDDKIIFKLKQIIQNEYLLNDFTIKRIEEIVFLEWK</sequence>
<evidence type="ECO:0008006" key="4">
    <source>
        <dbReference type="Google" id="ProtNLM"/>
    </source>
</evidence>
<protein>
    <recommendedName>
        <fullName evidence="4">F-box domain-containing protein</fullName>
    </recommendedName>
</protein>
<comment type="caution">
    <text evidence="1">The sequence shown here is derived from an EMBL/GenBank/DDBJ whole genome shotgun (WGS) entry which is preliminary data.</text>
</comment>
<dbReference type="EMBL" id="CAJNOE010000051">
    <property type="protein sequence ID" value="CAF0816984.1"/>
    <property type="molecule type" value="Genomic_DNA"/>
</dbReference>
<evidence type="ECO:0000313" key="3">
    <source>
        <dbReference type="Proteomes" id="UP000663860"/>
    </source>
</evidence>
<dbReference type="AlphaFoldDB" id="A0A813U0E0"/>
<organism evidence="1 3">
    <name type="scientific">Adineta steineri</name>
    <dbReference type="NCBI Taxonomy" id="433720"/>
    <lineage>
        <taxon>Eukaryota</taxon>
        <taxon>Metazoa</taxon>
        <taxon>Spiralia</taxon>
        <taxon>Gnathifera</taxon>
        <taxon>Rotifera</taxon>
        <taxon>Eurotatoria</taxon>
        <taxon>Bdelloidea</taxon>
        <taxon>Adinetida</taxon>
        <taxon>Adinetidae</taxon>
        <taxon>Adineta</taxon>
    </lineage>
</organism>